<dbReference type="EMBL" id="JANEYG010000060">
    <property type="protein sequence ID" value="KAJ8914976.1"/>
    <property type="molecule type" value="Genomic_DNA"/>
</dbReference>
<name>A0AAV8VM74_9CUCU</name>
<accession>A0AAV8VM74</accession>
<sequence>MVNLAYPTAPAEIIQQLSVSCFIDGLRDSEIGQMVRLAWSVCKSHNSSLPAWRGLYRHKTISEVLAQALEIEATKQAS</sequence>
<dbReference type="Proteomes" id="UP001159042">
    <property type="component" value="Unassembled WGS sequence"/>
</dbReference>
<proteinExistence type="predicted"/>
<dbReference type="AlphaFoldDB" id="A0AAV8VM74"/>
<organism evidence="1 2">
    <name type="scientific">Exocentrus adspersus</name>
    <dbReference type="NCBI Taxonomy" id="1586481"/>
    <lineage>
        <taxon>Eukaryota</taxon>
        <taxon>Metazoa</taxon>
        <taxon>Ecdysozoa</taxon>
        <taxon>Arthropoda</taxon>
        <taxon>Hexapoda</taxon>
        <taxon>Insecta</taxon>
        <taxon>Pterygota</taxon>
        <taxon>Neoptera</taxon>
        <taxon>Endopterygota</taxon>
        <taxon>Coleoptera</taxon>
        <taxon>Polyphaga</taxon>
        <taxon>Cucujiformia</taxon>
        <taxon>Chrysomeloidea</taxon>
        <taxon>Cerambycidae</taxon>
        <taxon>Lamiinae</taxon>
        <taxon>Acanthocinini</taxon>
        <taxon>Exocentrus</taxon>
    </lineage>
</organism>
<protein>
    <submittedName>
        <fullName evidence="1">Uncharacterized protein</fullName>
    </submittedName>
</protein>
<comment type="caution">
    <text evidence="1">The sequence shown here is derived from an EMBL/GenBank/DDBJ whole genome shotgun (WGS) entry which is preliminary data.</text>
</comment>
<gene>
    <name evidence="1" type="ORF">NQ315_002500</name>
</gene>
<evidence type="ECO:0000313" key="2">
    <source>
        <dbReference type="Proteomes" id="UP001159042"/>
    </source>
</evidence>
<reference evidence="1 2" key="1">
    <citation type="journal article" date="2023" name="Insect Mol. Biol.">
        <title>Genome sequencing provides insights into the evolution of gene families encoding plant cell wall-degrading enzymes in longhorned beetles.</title>
        <authorList>
            <person name="Shin N.R."/>
            <person name="Okamura Y."/>
            <person name="Kirsch R."/>
            <person name="Pauchet Y."/>
        </authorList>
    </citation>
    <scope>NUCLEOTIDE SEQUENCE [LARGE SCALE GENOMIC DNA]</scope>
    <source>
        <strain evidence="1">EAD_L_NR</strain>
    </source>
</reference>
<evidence type="ECO:0000313" key="1">
    <source>
        <dbReference type="EMBL" id="KAJ8914976.1"/>
    </source>
</evidence>
<keyword evidence="2" id="KW-1185">Reference proteome</keyword>